<accession>A0A517LYZ9</accession>
<proteinExistence type="predicted"/>
<sequence length="47" mass="5370">MQSRMVKLTDRSALAGRRGLTFFTNTSASNGYLFYRNHPFGRCSEHS</sequence>
<reference evidence="1 2" key="1">
    <citation type="submission" date="2019-02" db="EMBL/GenBank/DDBJ databases">
        <title>Deep-cultivation of Planctomycetes and their phenomic and genomic characterization uncovers novel biology.</title>
        <authorList>
            <person name="Wiegand S."/>
            <person name="Jogler M."/>
            <person name="Boedeker C."/>
            <person name="Pinto D."/>
            <person name="Vollmers J."/>
            <person name="Rivas-Marin E."/>
            <person name="Kohn T."/>
            <person name="Peeters S.H."/>
            <person name="Heuer A."/>
            <person name="Rast P."/>
            <person name="Oberbeckmann S."/>
            <person name="Bunk B."/>
            <person name="Jeske O."/>
            <person name="Meyerdierks A."/>
            <person name="Storesund J.E."/>
            <person name="Kallscheuer N."/>
            <person name="Luecker S."/>
            <person name="Lage O.M."/>
            <person name="Pohl T."/>
            <person name="Merkel B.J."/>
            <person name="Hornburger P."/>
            <person name="Mueller R.-W."/>
            <person name="Bruemmer F."/>
            <person name="Labrenz M."/>
            <person name="Spormann A.M."/>
            <person name="Op den Camp H."/>
            <person name="Overmann J."/>
            <person name="Amann R."/>
            <person name="Jetten M.S.M."/>
            <person name="Mascher T."/>
            <person name="Medema M.H."/>
            <person name="Devos D.P."/>
            <person name="Kaster A.-K."/>
            <person name="Ovreas L."/>
            <person name="Rohde M."/>
            <person name="Galperin M.Y."/>
            <person name="Jogler C."/>
        </authorList>
    </citation>
    <scope>NUCLEOTIDE SEQUENCE [LARGE SCALE GENOMIC DNA]</scope>
    <source>
        <strain evidence="1 2">EC9</strain>
    </source>
</reference>
<dbReference type="Proteomes" id="UP000319557">
    <property type="component" value="Chromosome"/>
</dbReference>
<dbReference type="EMBL" id="CP036261">
    <property type="protein sequence ID" value="QDS87853.1"/>
    <property type="molecule type" value="Genomic_DNA"/>
</dbReference>
<keyword evidence="2" id="KW-1185">Reference proteome</keyword>
<dbReference type="KEGG" id="ruv:EC9_20360"/>
<gene>
    <name evidence="1" type="ORF">EC9_20360</name>
</gene>
<evidence type="ECO:0000313" key="1">
    <source>
        <dbReference type="EMBL" id="QDS87853.1"/>
    </source>
</evidence>
<name>A0A517LYZ9_9BACT</name>
<organism evidence="1 2">
    <name type="scientific">Rosistilla ulvae</name>
    <dbReference type="NCBI Taxonomy" id="1930277"/>
    <lineage>
        <taxon>Bacteria</taxon>
        <taxon>Pseudomonadati</taxon>
        <taxon>Planctomycetota</taxon>
        <taxon>Planctomycetia</taxon>
        <taxon>Pirellulales</taxon>
        <taxon>Pirellulaceae</taxon>
        <taxon>Rosistilla</taxon>
    </lineage>
</organism>
<dbReference type="AlphaFoldDB" id="A0A517LYZ9"/>
<protein>
    <submittedName>
        <fullName evidence="1">Uncharacterized protein</fullName>
    </submittedName>
</protein>
<evidence type="ECO:0000313" key="2">
    <source>
        <dbReference type="Proteomes" id="UP000319557"/>
    </source>
</evidence>